<evidence type="ECO:0000256" key="9">
    <source>
        <dbReference type="ARBA" id="ARBA00023242"/>
    </source>
</evidence>
<comment type="similarity">
    <text evidence="2">Belongs to the ARR family. Type-B subfamily.</text>
</comment>
<evidence type="ECO:0000256" key="7">
    <source>
        <dbReference type="ARBA" id="ARBA00023159"/>
    </source>
</evidence>
<dbReference type="AlphaFoldDB" id="A0A4S8IHX9"/>
<evidence type="ECO:0000256" key="10">
    <source>
        <dbReference type="PROSITE-ProRule" id="PRU00169"/>
    </source>
</evidence>
<dbReference type="FunFam" id="1.10.10.60:FF:000007">
    <property type="entry name" value="Two-component response regulator"/>
    <property type="match status" value="1"/>
</dbReference>
<dbReference type="FunFam" id="3.40.50.2300:FF:000408">
    <property type="entry name" value="Two-component response regulator"/>
    <property type="match status" value="1"/>
</dbReference>
<keyword evidence="5" id="KW-0805">Transcription regulation</keyword>
<dbReference type="NCBIfam" id="TIGR01557">
    <property type="entry name" value="myb_SHAQKYF"/>
    <property type="match status" value="1"/>
</dbReference>
<feature type="region of interest" description="Disordered" evidence="11">
    <location>
        <begin position="334"/>
        <end position="354"/>
    </location>
</feature>
<dbReference type="InterPro" id="IPR011006">
    <property type="entry name" value="CheY-like_superfamily"/>
</dbReference>
<dbReference type="PROSITE" id="PS51294">
    <property type="entry name" value="HTH_MYB"/>
    <property type="match status" value="1"/>
</dbReference>
<evidence type="ECO:0000313" key="15">
    <source>
        <dbReference type="Proteomes" id="UP000317650"/>
    </source>
</evidence>
<proteinExistence type="inferred from homology"/>
<keyword evidence="8" id="KW-0804">Transcription</keyword>
<dbReference type="PROSITE" id="PS50110">
    <property type="entry name" value="RESPONSE_REGULATORY"/>
    <property type="match status" value="1"/>
</dbReference>
<dbReference type="EMBL" id="PYDT01000010">
    <property type="protein sequence ID" value="THU47404.1"/>
    <property type="molecule type" value="Genomic_DNA"/>
</dbReference>
<dbReference type="SUPFAM" id="SSF46689">
    <property type="entry name" value="Homeodomain-like"/>
    <property type="match status" value="1"/>
</dbReference>
<evidence type="ECO:0008006" key="16">
    <source>
        <dbReference type="Google" id="ProtNLM"/>
    </source>
</evidence>
<keyword evidence="4" id="KW-0902">Two-component regulatory system</keyword>
<dbReference type="SUPFAM" id="SSF52172">
    <property type="entry name" value="CheY-like"/>
    <property type="match status" value="1"/>
</dbReference>
<dbReference type="InterPro" id="IPR006447">
    <property type="entry name" value="Myb_dom_plants"/>
</dbReference>
<name>A0A4S8IHX9_MUSBA</name>
<evidence type="ECO:0000256" key="4">
    <source>
        <dbReference type="ARBA" id="ARBA00023012"/>
    </source>
</evidence>
<dbReference type="CDD" id="cd17584">
    <property type="entry name" value="REC_typeB_ARR-like"/>
    <property type="match status" value="1"/>
</dbReference>
<evidence type="ECO:0000259" key="13">
    <source>
        <dbReference type="PROSITE" id="PS51294"/>
    </source>
</evidence>
<reference evidence="14 15" key="1">
    <citation type="journal article" date="2019" name="Nat. Plants">
        <title>Genome sequencing of Musa balbisiana reveals subgenome evolution and function divergence in polyploid bananas.</title>
        <authorList>
            <person name="Yao X."/>
        </authorList>
    </citation>
    <scope>NUCLEOTIDE SEQUENCE [LARGE SCALE GENOMIC DNA]</scope>
    <source>
        <strain evidence="15">cv. DH-PKW</strain>
        <tissue evidence="14">Leaves</tissue>
    </source>
</reference>
<dbReference type="InterPro" id="IPR009057">
    <property type="entry name" value="Homeodomain-like_sf"/>
</dbReference>
<dbReference type="InterPro" id="IPR045279">
    <property type="entry name" value="ARR-like"/>
</dbReference>
<feature type="region of interest" description="Disordered" evidence="11">
    <location>
        <begin position="135"/>
        <end position="192"/>
    </location>
</feature>
<evidence type="ECO:0000259" key="12">
    <source>
        <dbReference type="PROSITE" id="PS50110"/>
    </source>
</evidence>
<keyword evidence="15" id="KW-1185">Reference proteome</keyword>
<dbReference type="Gene3D" id="3.40.50.2300">
    <property type="match status" value="1"/>
</dbReference>
<dbReference type="PANTHER" id="PTHR43874">
    <property type="entry name" value="TWO-COMPONENT RESPONSE REGULATOR"/>
    <property type="match status" value="1"/>
</dbReference>
<keyword evidence="7" id="KW-0010">Activator</keyword>
<evidence type="ECO:0000256" key="6">
    <source>
        <dbReference type="ARBA" id="ARBA00023125"/>
    </source>
</evidence>
<evidence type="ECO:0000256" key="8">
    <source>
        <dbReference type="ARBA" id="ARBA00023163"/>
    </source>
</evidence>
<gene>
    <name evidence="14" type="ORF">C4D60_Mb09t15130</name>
</gene>
<dbReference type="InterPro" id="IPR001789">
    <property type="entry name" value="Sig_transdc_resp-reg_receiver"/>
</dbReference>
<evidence type="ECO:0000256" key="2">
    <source>
        <dbReference type="ARBA" id="ARBA00006015"/>
    </source>
</evidence>
<dbReference type="GO" id="GO:0005634">
    <property type="term" value="C:nucleus"/>
    <property type="evidence" value="ECO:0007669"/>
    <property type="project" value="UniProtKB-SubCell"/>
</dbReference>
<evidence type="ECO:0000313" key="14">
    <source>
        <dbReference type="EMBL" id="THU47404.1"/>
    </source>
</evidence>
<feature type="modified residue" description="4-aspartylphosphate" evidence="10">
    <location>
        <position position="60"/>
    </location>
</feature>
<dbReference type="SMART" id="SM00448">
    <property type="entry name" value="REC"/>
    <property type="match status" value="1"/>
</dbReference>
<keyword evidence="3 10" id="KW-0597">Phosphoprotein</keyword>
<dbReference type="GO" id="GO:0003677">
    <property type="term" value="F:DNA binding"/>
    <property type="evidence" value="ECO:0007669"/>
    <property type="project" value="UniProtKB-KW"/>
</dbReference>
<dbReference type="Proteomes" id="UP000317650">
    <property type="component" value="Chromosome 9"/>
</dbReference>
<evidence type="ECO:0000256" key="11">
    <source>
        <dbReference type="SAM" id="MobiDB-lite"/>
    </source>
</evidence>
<keyword evidence="6" id="KW-0238">DNA-binding</keyword>
<comment type="caution">
    <text evidence="14">The sequence shown here is derived from an EMBL/GenBank/DDBJ whole genome shotgun (WGS) entry which is preliminary data.</text>
</comment>
<dbReference type="GO" id="GO:0000160">
    <property type="term" value="P:phosphorelay signal transduction system"/>
    <property type="evidence" value="ECO:0007669"/>
    <property type="project" value="UniProtKB-KW"/>
</dbReference>
<dbReference type="STRING" id="52838.A0A4S8IHX9"/>
<dbReference type="InterPro" id="IPR001005">
    <property type="entry name" value="SANT/Myb"/>
</dbReference>
<accession>A0A4S8IHX9</accession>
<evidence type="ECO:0000256" key="5">
    <source>
        <dbReference type="ARBA" id="ARBA00023015"/>
    </source>
</evidence>
<dbReference type="PANTHER" id="PTHR43874:SF67">
    <property type="entry name" value="TWO-COMPONENT RESPONSE REGULATOR ARR2"/>
    <property type="match status" value="1"/>
</dbReference>
<sequence>MTEFPAGLRVLLVDDDPTCLKILDRMLRKCLYDVTTCSRAAVALSILREKKGWFDLVLSDVYMPDMDGFKLLEHIGLEMDLPVIMMSADDHKDVVMKGVTHGACDYIIKPVRMESLKNIWQHVVRKKRNELKELENSGSVEEDDKHKRSLDDGDNASSGCVGNWKNAKRKKEGKDEEEEEMVEEHDDSSNSKKPRVVWSVDLHQQFVTAVNQLGVDKAVPKKILELMNVAGLTRENVASHLQKYRLYLRRVSVPQHHSRFDAHFASAQEVTYNSIGSVSGYDFQALAASTQLLPQNIAALHSGPRSATNTGMGVSAIDQIGFLSSAGSCYPRVSSKGATPQTGSVKALSNSSNLKGMDNHVPNFDIIGEHRENKTQDWKLQNVNLPYQSGQNLGHGQSTIDCRSSLMGNQDSTSTAKNGFNGNAGTVTKNIISTRSDIDMEKRECIVQHKTNLVENCNRVNYDGITDLSYQDILFEDNIITNELMNVVRKQQQEGIGQVDNEFNFNPPV</sequence>
<dbReference type="Pfam" id="PF00072">
    <property type="entry name" value="Response_reg"/>
    <property type="match status" value="1"/>
</dbReference>
<evidence type="ECO:0000256" key="1">
    <source>
        <dbReference type="ARBA" id="ARBA00004123"/>
    </source>
</evidence>
<dbReference type="Gene3D" id="1.10.10.60">
    <property type="entry name" value="Homeodomain-like"/>
    <property type="match status" value="1"/>
</dbReference>
<feature type="compositionally biased region" description="Polar residues" evidence="11">
    <location>
        <begin position="336"/>
        <end position="354"/>
    </location>
</feature>
<evidence type="ECO:0000256" key="3">
    <source>
        <dbReference type="ARBA" id="ARBA00022553"/>
    </source>
</evidence>
<organism evidence="14 15">
    <name type="scientific">Musa balbisiana</name>
    <name type="common">Banana</name>
    <dbReference type="NCBI Taxonomy" id="52838"/>
    <lineage>
        <taxon>Eukaryota</taxon>
        <taxon>Viridiplantae</taxon>
        <taxon>Streptophyta</taxon>
        <taxon>Embryophyta</taxon>
        <taxon>Tracheophyta</taxon>
        <taxon>Spermatophyta</taxon>
        <taxon>Magnoliopsida</taxon>
        <taxon>Liliopsida</taxon>
        <taxon>Zingiberales</taxon>
        <taxon>Musaceae</taxon>
        <taxon>Musa</taxon>
    </lineage>
</organism>
<feature type="domain" description="HTH myb-type" evidence="13">
    <location>
        <begin position="190"/>
        <end position="249"/>
    </location>
</feature>
<protein>
    <recommendedName>
        <fullName evidence="16">Two-component response regulator</fullName>
    </recommendedName>
</protein>
<dbReference type="InterPro" id="IPR017930">
    <property type="entry name" value="Myb_dom"/>
</dbReference>
<keyword evidence="9" id="KW-0539">Nucleus</keyword>
<dbReference type="Pfam" id="PF00249">
    <property type="entry name" value="Myb_DNA-binding"/>
    <property type="match status" value="1"/>
</dbReference>
<dbReference type="GO" id="GO:0009736">
    <property type="term" value="P:cytokinin-activated signaling pathway"/>
    <property type="evidence" value="ECO:0007669"/>
    <property type="project" value="InterPro"/>
</dbReference>
<comment type="subcellular location">
    <subcellularLocation>
        <location evidence="1">Nucleus</location>
    </subcellularLocation>
</comment>
<feature type="compositionally biased region" description="Acidic residues" evidence="11">
    <location>
        <begin position="175"/>
        <end position="186"/>
    </location>
</feature>
<feature type="domain" description="Response regulatory" evidence="12">
    <location>
        <begin position="9"/>
        <end position="124"/>
    </location>
</feature>